<dbReference type="EMBL" id="KK088416">
    <property type="protein sequence ID" value="EYE97390.1"/>
    <property type="molecule type" value="Genomic_DNA"/>
</dbReference>
<feature type="transmembrane region" description="Helical" evidence="14">
    <location>
        <begin position="123"/>
        <end position="144"/>
    </location>
</feature>
<feature type="compositionally biased region" description="Low complexity" evidence="13">
    <location>
        <begin position="9"/>
        <end position="18"/>
    </location>
</feature>
<comment type="similarity">
    <text evidence="3 11">Belongs to the membrane-bound acyltransferase family. Sterol o-acyltransferase subfamily.</text>
</comment>
<keyword evidence="8 11" id="KW-0472">Membrane</keyword>
<evidence type="ECO:0000256" key="3">
    <source>
        <dbReference type="ARBA" id="ARBA00009010"/>
    </source>
</evidence>
<keyword evidence="6 11" id="KW-0256">Endoplasmic reticulum</keyword>
<name>A0A017SM63_ASPRC</name>
<feature type="transmembrane region" description="Helical" evidence="14">
    <location>
        <begin position="345"/>
        <end position="364"/>
    </location>
</feature>
<comment type="subcellular location">
    <subcellularLocation>
        <location evidence="1 11">Endoplasmic reticulum membrane</location>
        <topology evidence="1 11">Multi-pass membrane protein</topology>
    </subcellularLocation>
</comment>
<dbReference type="AlphaFoldDB" id="A0A017SM63"/>
<evidence type="ECO:0000256" key="7">
    <source>
        <dbReference type="ARBA" id="ARBA00022989"/>
    </source>
</evidence>
<dbReference type="Pfam" id="PF03062">
    <property type="entry name" value="MBOAT"/>
    <property type="match status" value="1"/>
</dbReference>
<dbReference type="HOGENOM" id="CLU_018190_3_0_1"/>
<evidence type="ECO:0000313" key="16">
    <source>
        <dbReference type="Proteomes" id="UP000019804"/>
    </source>
</evidence>
<dbReference type="InterPro" id="IPR004299">
    <property type="entry name" value="MBOAT_fam"/>
</dbReference>
<dbReference type="PANTHER" id="PTHR10408">
    <property type="entry name" value="STEROL O-ACYLTRANSFERASE"/>
    <property type="match status" value="1"/>
</dbReference>
<dbReference type="Proteomes" id="UP000019804">
    <property type="component" value="Unassembled WGS sequence"/>
</dbReference>
<proteinExistence type="inferred from homology"/>
<feature type="compositionally biased region" description="Polar residues" evidence="13">
    <location>
        <begin position="19"/>
        <end position="32"/>
    </location>
</feature>
<dbReference type="GO" id="GO:0004144">
    <property type="term" value="F:diacylglycerol O-acyltransferase activity"/>
    <property type="evidence" value="ECO:0007669"/>
    <property type="project" value="UniProtKB-ARBA"/>
</dbReference>
<feature type="transmembrane region" description="Helical" evidence="14">
    <location>
        <begin position="183"/>
        <end position="205"/>
    </location>
</feature>
<feature type="transmembrane region" description="Helical" evidence="14">
    <location>
        <begin position="471"/>
        <end position="496"/>
    </location>
</feature>
<keyword evidence="5 14" id="KW-0812">Transmembrane</keyword>
<dbReference type="PANTHER" id="PTHR10408:SF7">
    <property type="entry name" value="DIACYLGLYCEROL O-ACYLTRANSFERASE 1"/>
    <property type="match status" value="1"/>
</dbReference>
<evidence type="ECO:0000256" key="2">
    <source>
        <dbReference type="ARBA" id="ARBA00005189"/>
    </source>
</evidence>
<accession>A0A017SM63</accession>
<feature type="transmembrane region" description="Helical" evidence="14">
    <location>
        <begin position="83"/>
        <end position="102"/>
    </location>
</feature>
<evidence type="ECO:0000256" key="13">
    <source>
        <dbReference type="SAM" id="MobiDB-lite"/>
    </source>
</evidence>
<feature type="transmembrane region" description="Helical" evidence="14">
    <location>
        <begin position="407"/>
        <end position="428"/>
    </location>
</feature>
<sequence>MDNPRRHSTTSVTTTATSNGEFSLQSRSSNAPRHNVPSPADKADPGITKRTTRRSKYRHVEAYHSKLRHSSLSRDSGATTSFLGFRNLMVIVLVAMNFRLIIENFMKYGVLICIKCHDYRKQDVVLGSILFALVPCHLFIAYVIELVIARQAKNTVGQRKKDASAEENERGQQVYQRTWQFAAFFHTLNATLCLAVTSFVVYFYIHHPGIGTACEVHAIIVWLKNCSYAFTNRDFRQAMLNPSSESALPDIYSSCPYPRNITLGNLTYFWLAPTLVYQPVYPRSSHIRWSFVAKRLGEFFCLAVFMWLLSAQYATPTLRNSIDKIAIMDIASILERVMKLSTISLVIWLAGFFALFQSLLNALAEVMRFGDREFYTDWWNSSSLGTYWRSWNRPVYLFMKRHVYSPLVGRGWSAFAASTMVFFISAVLHEMLVGIPTHNIIGVAFFGMMFQLPLIAITTPLEKMHDPLGKVVGNCIFWVSFCVVGQPLGALLYFFAWQAKYGSVSRG</sequence>
<evidence type="ECO:0000256" key="14">
    <source>
        <dbReference type="SAM" id="Phobius"/>
    </source>
</evidence>
<keyword evidence="16" id="KW-1185">Reference proteome</keyword>
<evidence type="ECO:0000256" key="6">
    <source>
        <dbReference type="ARBA" id="ARBA00022824"/>
    </source>
</evidence>
<dbReference type="OrthoDB" id="10039049at2759"/>
<keyword evidence="7 14" id="KW-1133">Transmembrane helix</keyword>
<gene>
    <name evidence="15" type="ORF">EURHEDRAFT_410454</name>
</gene>
<comment type="pathway">
    <text evidence="2">Lipid metabolism.</text>
</comment>
<protein>
    <recommendedName>
        <fullName evidence="11">O-acyltransferase</fullName>
    </recommendedName>
</protein>
<feature type="region of interest" description="Disordered" evidence="13">
    <location>
        <begin position="1"/>
        <end position="55"/>
    </location>
</feature>
<dbReference type="GO" id="GO:0005789">
    <property type="term" value="C:endoplasmic reticulum membrane"/>
    <property type="evidence" value="ECO:0007669"/>
    <property type="project" value="UniProtKB-SubCell"/>
</dbReference>
<dbReference type="GeneID" id="63696483"/>
<comment type="function">
    <text evidence="10">Sterol O-acyltransferase that catalyzes the formation of stery esters.</text>
</comment>
<dbReference type="RefSeq" id="XP_040641078.1">
    <property type="nucleotide sequence ID" value="XM_040781359.1"/>
</dbReference>
<feature type="transmembrane region" description="Helical" evidence="14">
    <location>
        <begin position="440"/>
        <end position="459"/>
    </location>
</feature>
<evidence type="ECO:0000256" key="12">
    <source>
        <dbReference type="PIRSR" id="PIRSR000439-1"/>
    </source>
</evidence>
<evidence type="ECO:0000256" key="9">
    <source>
        <dbReference type="ARBA" id="ARBA00023315"/>
    </source>
</evidence>
<feature type="active site" evidence="12">
    <location>
        <position position="429"/>
    </location>
</feature>
<evidence type="ECO:0000256" key="4">
    <source>
        <dbReference type="ARBA" id="ARBA00022679"/>
    </source>
</evidence>
<evidence type="ECO:0000256" key="1">
    <source>
        <dbReference type="ARBA" id="ARBA00004477"/>
    </source>
</evidence>
<keyword evidence="4 11" id="KW-0808">Transferase</keyword>
<keyword evidence="9 11" id="KW-0012">Acyltransferase</keyword>
<evidence type="ECO:0000256" key="11">
    <source>
        <dbReference type="PIRNR" id="PIRNR000439"/>
    </source>
</evidence>
<evidence type="ECO:0000313" key="15">
    <source>
        <dbReference type="EMBL" id="EYE97390.1"/>
    </source>
</evidence>
<evidence type="ECO:0000256" key="5">
    <source>
        <dbReference type="ARBA" id="ARBA00022692"/>
    </source>
</evidence>
<dbReference type="InterPro" id="IPR014371">
    <property type="entry name" value="Oat_ACAT_DAG_ARE"/>
</dbReference>
<dbReference type="GO" id="GO:0019432">
    <property type="term" value="P:triglyceride biosynthetic process"/>
    <property type="evidence" value="ECO:0007669"/>
    <property type="project" value="TreeGrafter"/>
</dbReference>
<evidence type="ECO:0000256" key="10">
    <source>
        <dbReference type="ARBA" id="ARBA00023568"/>
    </source>
</evidence>
<organism evidence="15 16">
    <name type="scientific">Aspergillus ruber (strain CBS 135680)</name>
    <dbReference type="NCBI Taxonomy" id="1388766"/>
    <lineage>
        <taxon>Eukaryota</taxon>
        <taxon>Fungi</taxon>
        <taxon>Dikarya</taxon>
        <taxon>Ascomycota</taxon>
        <taxon>Pezizomycotina</taxon>
        <taxon>Eurotiomycetes</taxon>
        <taxon>Eurotiomycetidae</taxon>
        <taxon>Eurotiales</taxon>
        <taxon>Aspergillaceae</taxon>
        <taxon>Aspergillus</taxon>
        <taxon>Aspergillus subgen. Aspergillus</taxon>
    </lineage>
</organism>
<reference evidence="16" key="1">
    <citation type="journal article" date="2014" name="Nat. Commun.">
        <title>Genomic adaptations of the halophilic Dead Sea filamentous fungus Eurotium rubrum.</title>
        <authorList>
            <person name="Kis-Papo T."/>
            <person name="Weig A.R."/>
            <person name="Riley R."/>
            <person name="Persoh D."/>
            <person name="Salamov A."/>
            <person name="Sun H."/>
            <person name="Lipzen A."/>
            <person name="Wasser S.P."/>
            <person name="Rambold G."/>
            <person name="Grigoriev I.V."/>
            <person name="Nevo E."/>
        </authorList>
    </citation>
    <scope>NUCLEOTIDE SEQUENCE [LARGE SCALE GENOMIC DNA]</scope>
    <source>
        <strain evidence="16">CBS 135680</strain>
    </source>
</reference>
<dbReference type="PIRSF" id="PIRSF000439">
    <property type="entry name" value="Oat_ACAT_DAG_ARE"/>
    <property type="match status" value="1"/>
</dbReference>
<dbReference type="STRING" id="1388766.A0A017SM63"/>
<evidence type="ECO:0000256" key="8">
    <source>
        <dbReference type="ARBA" id="ARBA00023136"/>
    </source>
</evidence>